<organism evidence="8 9">
    <name type="scientific">Smittium megazygosporum</name>
    <dbReference type="NCBI Taxonomy" id="133381"/>
    <lineage>
        <taxon>Eukaryota</taxon>
        <taxon>Fungi</taxon>
        <taxon>Fungi incertae sedis</taxon>
        <taxon>Zoopagomycota</taxon>
        <taxon>Kickxellomycotina</taxon>
        <taxon>Harpellomycetes</taxon>
        <taxon>Harpellales</taxon>
        <taxon>Legeriomycetaceae</taxon>
        <taxon>Smittium</taxon>
    </lineage>
</organism>
<keyword evidence="3" id="KW-0268">Exocytosis</keyword>
<evidence type="ECO:0000259" key="6">
    <source>
        <dbReference type="Pfam" id="PF03399"/>
    </source>
</evidence>
<evidence type="ECO:0000313" key="8">
    <source>
        <dbReference type="EMBL" id="PVV04998.1"/>
    </source>
</evidence>
<keyword evidence="2" id="KW-0813">Transport</keyword>
<comment type="similarity">
    <text evidence="1">Belongs to the SEC5 family.</text>
</comment>
<keyword evidence="4" id="KW-0175">Coiled coil</keyword>
<dbReference type="InterPro" id="IPR029175">
    <property type="entry name" value="EXOC2/Sec5"/>
</dbReference>
<dbReference type="Pfam" id="PF03399">
    <property type="entry name" value="SAC3_GANP"/>
    <property type="match status" value="2"/>
</dbReference>
<feature type="region of interest" description="Disordered" evidence="5">
    <location>
        <begin position="895"/>
        <end position="916"/>
    </location>
</feature>
<feature type="region of interest" description="Disordered" evidence="5">
    <location>
        <begin position="21"/>
        <end position="71"/>
    </location>
</feature>
<dbReference type="InterPro" id="IPR039481">
    <property type="entry name" value="EXOC2/Sec5_N_dom"/>
</dbReference>
<dbReference type="OrthoDB" id="26242at2759"/>
<evidence type="ECO:0000256" key="1">
    <source>
        <dbReference type="ARBA" id="ARBA00010578"/>
    </source>
</evidence>
<dbReference type="EMBL" id="MBFS01000052">
    <property type="protein sequence ID" value="PVV04998.1"/>
    <property type="molecule type" value="Genomic_DNA"/>
</dbReference>
<proteinExistence type="inferred from homology"/>
<dbReference type="GO" id="GO:0006887">
    <property type="term" value="P:exocytosis"/>
    <property type="evidence" value="ECO:0007669"/>
    <property type="project" value="UniProtKB-KW"/>
</dbReference>
<feature type="compositionally biased region" description="Basic and acidic residues" evidence="5">
    <location>
        <begin position="43"/>
        <end position="69"/>
    </location>
</feature>
<dbReference type="PANTHER" id="PTHR13043">
    <property type="entry name" value="EXOCYST COMPLEX COMPONENT SEC5"/>
    <property type="match status" value="1"/>
</dbReference>
<keyword evidence="9" id="KW-1185">Reference proteome</keyword>
<feature type="domain" description="SAC3/GANP/THP3 conserved" evidence="6">
    <location>
        <begin position="1437"/>
        <end position="1506"/>
    </location>
</feature>
<feature type="domain" description="SAC3/GANP/THP3 conserved" evidence="6">
    <location>
        <begin position="1513"/>
        <end position="1609"/>
    </location>
</feature>
<dbReference type="Gene3D" id="1.25.40.990">
    <property type="match status" value="2"/>
</dbReference>
<dbReference type="InterPro" id="IPR005062">
    <property type="entry name" value="SAC3/GANP/THP3_conserved"/>
</dbReference>
<feature type="region of interest" description="Disordered" evidence="5">
    <location>
        <begin position="1122"/>
        <end position="1171"/>
    </location>
</feature>
<gene>
    <name evidence="8" type="ORF">BB560_000483</name>
</gene>
<feature type="region of interest" description="Disordered" evidence="5">
    <location>
        <begin position="921"/>
        <end position="940"/>
    </location>
</feature>
<dbReference type="Proteomes" id="UP000245609">
    <property type="component" value="Unassembled WGS sequence"/>
</dbReference>
<dbReference type="PANTHER" id="PTHR13043:SF1">
    <property type="entry name" value="EXOCYST COMPLEX COMPONENT 2"/>
    <property type="match status" value="1"/>
</dbReference>
<evidence type="ECO:0000313" key="9">
    <source>
        <dbReference type="Proteomes" id="UP000245609"/>
    </source>
</evidence>
<feature type="compositionally biased region" description="Low complexity" evidence="5">
    <location>
        <begin position="1011"/>
        <end position="1037"/>
    </location>
</feature>
<feature type="compositionally biased region" description="Polar residues" evidence="5">
    <location>
        <begin position="1122"/>
        <end position="1162"/>
    </location>
</feature>
<dbReference type="GO" id="GO:0000145">
    <property type="term" value="C:exocyst"/>
    <property type="evidence" value="ECO:0007669"/>
    <property type="project" value="InterPro"/>
</dbReference>
<accession>A0A2T9ZK86</accession>
<feature type="compositionally biased region" description="Pro residues" evidence="5">
    <location>
        <begin position="1038"/>
        <end position="1058"/>
    </location>
</feature>
<feature type="compositionally biased region" description="Basic and acidic residues" evidence="5">
    <location>
        <begin position="793"/>
        <end position="808"/>
    </location>
</feature>
<evidence type="ECO:0000256" key="2">
    <source>
        <dbReference type="ARBA" id="ARBA00022448"/>
    </source>
</evidence>
<comment type="caution">
    <text evidence="8">The sequence shown here is derived from an EMBL/GenBank/DDBJ whole genome shotgun (WGS) entry which is preliminary data.</text>
</comment>
<feature type="region of interest" description="Disordered" evidence="5">
    <location>
        <begin position="793"/>
        <end position="816"/>
    </location>
</feature>
<feature type="region of interest" description="Disordered" evidence="5">
    <location>
        <begin position="1209"/>
        <end position="1245"/>
    </location>
</feature>
<sequence>MNVLESEVLNYYELPDFNTNIWEETPEPEGKLSEDNTLDEDKDMAPEIDSKKDMFRDNFDNEQKTEPPHSKSFKYVPVFKDYDPLNLKESILSSVGDPNASLGTTDLNSSKCLHFGAEGLKKSMDERSEALKVLVQNNFDSFVDAKTKIDQLYAQMRSNNFSAQDQFGTENFDVYLNSCIQKAEDIYSPIILRRTRAEQVRSTLSIVGRYKFFFNLPHVLIEYSRAGKFDSAVREYKKGLTFFNHLKHLNQNSSYDAGQTTPLDLVVDQIWQEVQSSIAELKFSLFKHLAQSYRPLDTQEAVIRHLFDLGSELEHDPVAFYLKKQHEWILNQLKEVREKLEAKQYNLRKSTRPIIKSQSEENQVAINRRLDELQRSLQSQGITDYNTGTSSYDEDFVQWTLVFTSIKSLCTTLVRCIPDFWSLVKAYKSKKYLKGADKKKYKVNQGLGLQLIESLILEFGKHLFGMLHIFPSSKEYGNDLSSFSILDIEKSTLEKPSDSSVMQDGYFPIKLPQTHTLLSGYFMTGIVESVANLANDIFSLKISSNLYYILNTLVLQLKSGLLSALCEYWEIDSKSFHLLENWKLRYGTDHWPKYYNPREKSSSAGTNSSALSQSEAAGQAIMEKEIPNTDIIAIYLRTQQSILAQIYAFCSASIKTTVKPIPNDINQKILTAERNANDLYKDEIYNSLHYLAVNPENYKSKQLDTFFFSNASPSSQSESTSSIFRRLDELIFNKYVWDKTQELGEIIKRGILMGGFNWAASTDPVKAIRPYVNKSLLYLVFVHSEISELVTDPRSRINSDESDPRTHPSQDISKGKHQPLVKRVIQTLFNNILMKILSCFRSIDEFSKPGLVQATFEILFACRVLSNFSTPATTESTRLIFSYFAQTWAKSKNKAGSSSAARPEENSPDPSNEIQNQSAISNVDNDNESPVVPPPDFLSEANPLQLSKRQWEMIAKLIDTTTESCAWEAYYQSYPAATNPDGSAVYYPQDSTTQHSEGMYASADSHSGTLYNQQYTYPPHQYPQIPVNPSTNLAANPPTLPPPPPLPPNVVQPPPPPLSANTIQSSQTSTQLTNPQGYPTSSYETNPAYQNYQQYYSHYPTQGYQYPQNVYDYASVTQQPYNQTNGHQVSYPQSSTQNATSYTQPTLAQPSFPTSSYNTQTDSAKKQSIFKQKKVPKSLAKGISLEDALQDPSSESRLSKPLYTSVMPLKNDKINMTPSSPKISTTSKSSEQSGSNEDTVWPDSLNERASIETKLRKIVQKAISNNTINTTDWDSRPLISESDSFSGNDSENTNNKKFAESPKVKSKHKKNKKKNKDKKVLEISKRDAISKMEPYGNIKEKHSHINFSIDNKAEKTKSKGKIMDSFDSFGSESLKAQRKARFDAFSTKSTASPKYEYSNASEITNSIGFVNEGVRAWDENTIVGTSTNLEKRYLRLTSAPDPSIVRPLPVLRESLDLMLKKWNANEKYAYICDQLKAIRQDLTVQRITNEFTVFVYETHARIALCAVNINSILSQISKFERRDKAVSHSLKVREAVATCNYYDLFKLYKTAPNMGQKLIDRFIDRERWSAAVALFKAFRPTISLKLLTQMLGFDHLSQTSEFLSPFGVKTLSPEGVSESTPFSSGQSILPSQGYYLLEDSYIDTKEAYAIIVSKGSQFNKVDIKGQLS</sequence>
<evidence type="ECO:0000256" key="4">
    <source>
        <dbReference type="SAM" id="Coils"/>
    </source>
</evidence>
<feature type="region of interest" description="Disordered" evidence="5">
    <location>
        <begin position="1269"/>
        <end position="1321"/>
    </location>
</feature>
<feature type="compositionally biased region" description="Low complexity" evidence="5">
    <location>
        <begin position="1059"/>
        <end position="1076"/>
    </location>
</feature>
<feature type="compositionally biased region" description="Polar residues" evidence="5">
    <location>
        <begin position="1281"/>
        <end position="1296"/>
    </location>
</feature>
<feature type="region of interest" description="Disordered" evidence="5">
    <location>
        <begin position="1011"/>
        <end position="1081"/>
    </location>
</feature>
<dbReference type="Pfam" id="PF15469">
    <property type="entry name" value="Sec5"/>
    <property type="match status" value="1"/>
</dbReference>
<evidence type="ECO:0000256" key="5">
    <source>
        <dbReference type="SAM" id="MobiDB-lite"/>
    </source>
</evidence>
<evidence type="ECO:0000256" key="3">
    <source>
        <dbReference type="ARBA" id="ARBA00022483"/>
    </source>
</evidence>
<dbReference type="STRING" id="133381.A0A2T9ZK86"/>
<feature type="compositionally biased region" description="Basic residues" evidence="5">
    <location>
        <begin position="1304"/>
        <end position="1317"/>
    </location>
</feature>
<feature type="coiled-coil region" evidence="4">
    <location>
        <begin position="323"/>
        <end position="376"/>
    </location>
</feature>
<reference evidence="8 9" key="1">
    <citation type="journal article" date="2018" name="MBio">
        <title>Comparative Genomics Reveals the Core Gene Toolbox for the Fungus-Insect Symbiosis.</title>
        <authorList>
            <person name="Wang Y."/>
            <person name="Stata M."/>
            <person name="Wang W."/>
            <person name="Stajich J.E."/>
            <person name="White M.M."/>
            <person name="Moncalvo J.M."/>
        </authorList>
    </citation>
    <scope>NUCLEOTIDE SEQUENCE [LARGE SCALE GENOMIC DNA]</scope>
    <source>
        <strain evidence="8 9">SC-DP-2</strain>
    </source>
</reference>
<feature type="compositionally biased region" description="Low complexity" evidence="5">
    <location>
        <begin position="1217"/>
        <end position="1235"/>
    </location>
</feature>
<name>A0A2T9ZK86_9FUNG</name>
<evidence type="ECO:0000259" key="7">
    <source>
        <dbReference type="Pfam" id="PF15469"/>
    </source>
</evidence>
<feature type="domain" description="Exocyst complex component EXOC2/Sec5 N-terminal" evidence="7">
    <location>
        <begin position="111"/>
        <end position="888"/>
    </location>
</feature>
<dbReference type="GO" id="GO:0006893">
    <property type="term" value="P:Golgi to plasma membrane transport"/>
    <property type="evidence" value="ECO:0007669"/>
    <property type="project" value="InterPro"/>
</dbReference>
<protein>
    <submittedName>
        <fullName evidence="8">Uncharacterized protein</fullName>
    </submittedName>
</protein>